<accession>A0ABU8C1B6</accession>
<evidence type="ECO:0000313" key="3">
    <source>
        <dbReference type="Proteomes" id="UP001375382"/>
    </source>
</evidence>
<dbReference type="EMBL" id="JALAAR010000001">
    <property type="protein sequence ID" value="MEH8015714.1"/>
    <property type="molecule type" value="Genomic_DNA"/>
</dbReference>
<dbReference type="Gene3D" id="3.30.70.2970">
    <property type="entry name" value="Protein of unknown function (DUF541), domain 2"/>
    <property type="match status" value="1"/>
</dbReference>
<reference evidence="2 3" key="1">
    <citation type="journal article" date="2023" name="Ecotoxicol. Environ. Saf.">
        <title>Mercury remediation potential of mercury-resistant strain Rheinheimera metallidurans sp. nov. isolated from a municipal waste dumping site.</title>
        <authorList>
            <person name="Yadav V."/>
            <person name="Manjhi A."/>
            <person name="Vadakedath N."/>
        </authorList>
    </citation>
    <scope>NUCLEOTIDE SEQUENCE [LARGE SCALE GENOMIC DNA]</scope>
    <source>
        <strain evidence="2 3">E-49</strain>
    </source>
</reference>
<dbReference type="PANTHER" id="PTHR34387:SF1">
    <property type="entry name" value="PERIPLASMIC IMMUNOGENIC PROTEIN"/>
    <property type="match status" value="1"/>
</dbReference>
<feature type="chain" id="PRO_5045058435" evidence="1">
    <location>
        <begin position="25"/>
        <end position="245"/>
    </location>
</feature>
<keyword evidence="1" id="KW-0732">Signal</keyword>
<comment type="caution">
    <text evidence="2">The sequence shown here is derived from an EMBL/GenBank/DDBJ whole genome shotgun (WGS) entry which is preliminary data.</text>
</comment>
<dbReference type="PANTHER" id="PTHR34387">
    <property type="entry name" value="SLR1258 PROTEIN"/>
    <property type="match status" value="1"/>
</dbReference>
<keyword evidence="3" id="KW-1185">Reference proteome</keyword>
<feature type="signal peptide" evidence="1">
    <location>
        <begin position="1"/>
        <end position="24"/>
    </location>
</feature>
<dbReference type="Gene3D" id="3.30.110.170">
    <property type="entry name" value="Protein of unknown function (DUF541), domain 1"/>
    <property type="match status" value="1"/>
</dbReference>
<sequence length="245" mass="26396">MKLTILATALTTALSLGLSGAAQASPLPDFPFISVSGEARLEVAPDKARIQFVIRHTAAKADAATQAVYKQGRDLMQFLAAQGVTEADIDAAQINKEALYKDYNDRTITGYETSQPITVTLNQLANYVAVMDYLFKQPHIFSIHGSFDSSQREQLELKLSQQAGADARRRADQLAGAQGVKISSVFAITEAGGWGQLAGDFGFSGGAVSFSTMRKPEMADSSANLVLPRHITLQKSVNVIYKIKP</sequence>
<name>A0ABU8C1B6_9GAMM</name>
<evidence type="ECO:0000256" key="1">
    <source>
        <dbReference type="SAM" id="SignalP"/>
    </source>
</evidence>
<protein>
    <submittedName>
        <fullName evidence="2">SIMPL domain-containing protein</fullName>
    </submittedName>
</protein>
<gene>
    <name evidence="2" type="ORF">MN202_00580</name>
</gene>
<evidence type="ECO:0000313" key="2">
    <source>
        <dbReference type="EMBL" id="MEH8015714.1"/>
    </source>
</evidence>
<dbReference type="RefSeq" id="WP_335734135.1">
    <property type="nucleotide sequence ID" value="NZ_JALAAR010000001.1"/>
</dbReference>
<dbReference type="InterPro" id="IPR007497">
    <property type="entry name" value="SIMPL/DUF541"/>
</dbReference>
<organism evidence="2 3">
    <name type="scientific">Rheinheimera muenzenbergensis</name>
    <dbReference type="NCBI Taxonomy" id="1193628"/>
    <lineage>
        <taxon>Bacteria</taxon>
        <taxon>Pseudomonadati</taxon>
        <taxon>Pseudomonadota</taxon>
        <taxon>Gammaproteobacteria</taxon>
        <taxon>Chromatiales</taxon>
        <taxon>Chromatiaceae</taxon>
        <taxon>Rheinheimera</taxon>
    </lineage>
</organism>
<proteinExistence type="predicted"/>
<dbReference type="InterPro" id="IPR052022">
    <property type="entry name" value="26kDa_periplasmic_antigen"/>
</dbReference>
<dbReference type="Pfam" id="PF04402">
    <property type="entry name" value="SIMPL"/>
    <property type="match status" value="1"/>
</dbReference>
<dbReference type="Proteomes" id="UP001375382">
    <property type="component" value="Unassembled WGS sequence"/>
</dbReference>